<dbReference type="Proteomes" id="UP000002613">
    <property type="component" value="Chromosome"/>
</dbReference>
<protein>
    <recommendedName>
        <fullName evidence="1">ASCH domain-containing protein</fullName>
    </recommendedName>
</protein>
<name>D3RXQ1_FERPA</name>
<proteinExistence type="predicted"/>
<dbReference type="STRING" id="589924.Ferp_1105"/>
<gene>
    <name evidence="2" type="ordered locus">Ferp_1105</name>
</gene>
<feature type="domain" description="ASCH" evidence="1">
    <location>
        <begin position="4"/>
        <end position="98"/>
    </location>
</feature>
<dbReference type="CDD" id="cd06552">
    <property type="entry name" value="ASCH_yqfb_like"/>
    <property type="match status" value="1"/>
</dbReference>
<dbReference type="Pfam" id="PF04266">
    <property type="entry name" value="ASCH"/>
    <property type="match status" value="1"/>
</dbReference>
<dbReference type="PANTHER" id="PTHR42250">
    <property type="entry name" value="ASCH DOMAIN-CONTAINING PROTEIN"/>
    <property type="match status" value="1"/>
</dbReference>
<dbReference type="GeneID" id="8778615"/>
<accession>D3RXQ1</accession>
<dbReference type="eggNOG" id="arCOG00398">
    <property type="taxonomic scope" value="Archaea"/>
</dbReference>
<dbReference type="KEGG" id="fpl:Ferp_1105"/>
<reference evidence="2 3" key="2">
    <citation type="journal article" date="2011" name="Stand. Genomic Sci.">
        <title>Complete genome sequence of Ferroglobus placidus AEDII12DO.</title>
        <authorList>
            <person name="Anderson I."/>
            <person name="Risso C."/>
            <person name="Holmes D."/>
            <person name="Lucas S."/>
            <person name="Copeland A."/>
            <person name="Lapidus A."/>
            <person name="Cheng J.F."/>
            <person name="Bruce D."/>
            <person name="Goodwin L."/>
            <person name="Pitluck S."/>
            <person name="Saunders E."/>
            <person name="Brettin T."/>
            <person name="Detter J.C."/>
            <person name="Han C."/>
            <person name="Tapia R."/>
            <person name="Larimer F."/>
            <person name="Land M."/>
            <person name="Hauser L."/>
            <person name="Woyke T."/>
            <person name="Lovley D."/>
            <person name="Kyrpides N."/>
            <person name="Ivanova N."/>
        </authorList>
    </citation>
    <scope>NUCLEOTIDE SEQUENCE [LARGE SCALE GENOMIC DNA]</scope>
    <source>
        <strain evidence="3">DSM 10642 / AEDII12DO</strain>
    </source>
</reference>
<evidence type="ECO:0000259" key="1">
    <source>
        <dbReference type="SMART" id="SM01022"/>
    </source>
</evidence>
<dbReference type="InterPro" id="IPR007374">
    <property type="entry name" value="ASCH_domain"/>
</dbReference>
<dbReference type="RefSeq" id="WP_012965607.1">
    <property type="nucleotide sequence ID" value="NC_013849.1"/>
</dbReference>
<dbReference type="HOGENOM" id="CLU_117042_0_0_2"/>
<organism evidence="2 3">
    <name type="scientific">Ferroglobus placidus (strain DSM 10642 / AEDII12DO)</name>
    <dbReference type="NCBI Taxonomy" id="589924"/>
    <lineage>
        <taxon>Archaea</taxon>
        <taxon>Methanobacteriati</taxon>
        <taxon>Methanobacteriota</taxon>
        <taxon>Archaeoglobi</taxon>
        <taxon>Archaeoglobales</taxon>
        <taxon>Archaeoglobaceae</taxon>
        <taxon>Ferroglobus</taxon>
    </lineage>
</organism>
<dbReference type="OrthoDB" id="84912at2157"/>
<evidence type="ECO:0000313" key="3">
    <source>
        <dbReference type="Proteomes" id="UP000002613"/>
    </source>
</evidence>
<dbReference type="EMBL" id="CP001899">
    <property type="protein sequence ID" value="ADC65264.1"/>
    <property type="molecule type" value="Genomic_DNA"/>
</dbReference>
<dbReference type="InterPro" id="IPR015947">
    <property type="entry name" value="PUA-like_sf"/>
</dbReference>
<dbReference type="SUPFAM" id="SSF88697">
    <property type="entry name" value="PUA domain-like"/>
    <property type="match status" value="1"/>
</dbReference>
<dbReference type="SUPFAM" id="SSF88659">
    <property type="entry name" value="Sigma3 and sigma4 domains of RNA polymerase sigma factors"/>
    <property type="match status" value="1"/>
</dbReference>
<evidence type="ECO:0000313" key="2">
    <source>
        <dbReference type="EMBL" id="ADC65264.1"/>
    </source>
</evidence>
<dbReference type="AlphaFoldDB" id="D3RXQ1"/>
<reference evidence="3" key="1">
    <citation type="submission" date="2010-02" db="EMBL/GenBank/DDBJ databases">
        <title>Complete sequence of Ferroglobus placidus DSM 10642.</title>
        <authorList>
            <consortium name="US DOE Joint Genome Institute"/>
            <person name="Lucas S."/>
            <person name="Copeland A."/>
            <person name="Lapidus A."/>
            <person name="Cheng J.-F."/>
            <person name="Bruce D."/>
            <person name="Goodwin L."/>
            <person name="Pitluck S."/>
            <person name="Saunders E."/>
            <person name="Brettin T."/>
            <person name="Detter J.C."/>
            <person name="Han C."/>
            <person name="Tapia R."/>
            <person name="Larimer F."/>
            <person name="Land M."/>
            <person name="Hauser L."/>
            <person name="Kyrpides N."/>
            <person name="Ivanova N."/>
            <person name="Holmes D."/>
            <person name="Lovley D."/>
            <person name="Kyrpides N."/>
            <person name="Anderson I.J."/>
            <person name="Woyke T."/>
        </authorList>
    </citation>
    <scope>NUCLEOTIDE SEQUENCE [LARGE SCALE GENOMIC DNA]</scope>
    <source>
        <strain evidence="3">DSM 10642 / AEDII12DO</strain>
    </source>
</reference>
<dbReference type="PANTHER" id="PTHR42250:SF1">
    <property type="entry name" value="ASCH DOMAIN-CONTAINING PROTEIN"/>
    <property type="match status" value="1"/>
</dbReference>
<dbReference type="PaxDb" id="589924-Ferp_1105"/>
<dbReference type="InterPro" id="IPR013324">
    <property type="entry name" value="RNA_pol_sigma_r3/r4-like"/>
</dbReference>
<keyword evidence="3" id="KW-1185">Reference proteome</keyword>
<sequence length="177" mass="21071">MKHLEFKEKYKELLLSGKKKATVRSWTNLKAGDRALVHCGGKIIGVAKILSVEKKKIDEFTEEDAKMEGFNSLEDFLKEVRNYYEGDELYFIKFEFEPFEKEIEPHEYYYEGYDIDKIVDEALEKLELSDREREILLLYKKYGSIRKVAKKLGGWRKRGEIRKVIRKAFKMLKNQKV</sequence>
<dbReference type="SMART" id="SM01022">
    <property type="entry name" value="ASCH"/>
    <property type="match status" value="1"/>
</dbReference>
<dbReference type="Gene3D" id="2.30.130.30">
    <property type="entry name" value="Hypothetical protein"/>
    <property type="match status" value="1"/>
</dbReference>